<accession>A0A9Q3BHR2</accession>
<comment type="caution">
    <text evidence="1">The sequence shown here is derived from an EMBL/GenBank/DDBJ whole genome shotgun (WGS) entry which is preliminary data.</text>
</comment>
<dbReference type="AlphaFoldDB" id="A0A9Q3BHR2"/>
<dbReference type="EMBL" id="AVOT02000971">
    <property type="protein sequence ID" value="MBW0465182.1"/>
    <property type="molecule type" value="Genomic_DNA"/>
</dbReference>
<proteinExistence type="predicted"/>
<organism evidence="1 2">
    <name type="scientific">Austropuccinia psidii MF-1</name>
    <dbReference type="NCBI Taxonomy" id="1389203"/>
    <lineage>
        <taxon>Eukaryota</taxon>
        <taxon>Fungi</taxon>
        <taxon>Dikarya</taxon>
        <taxon>Basidiomycota</taxon>
        <taxon>Pucciniomycotina</taxon>
        <taxon>Pucciniomycetes</taxon>
        <taxon>Pucciniales</taxon>
        <taxon>Sphaerophragmiaceae</taxon>
        <taxon>Austropuccinia</taxon>
    </lineage>
</organism>
<dbReference type="Proteomes" id="UP000765509">
    <property type="component" value="Unassembled WGS sequence"/>
</dbReference>
<name>A0A9Q3BHR2_9BASI</name>
<protein>
    <submittedName>
        <fullName evidence="1">Uncharacterized protein</fullName>
    </submittedName>
</protein>
<keyword evidence="2" id="KW-1185">Reference proteome</keyword>
<gene>
    <name evidence="1" type="ORF">O181_004897</name>
</gene>
<evidence type="ECO:0000313" key="2">
    <source>
        <dbReference type="Proteomes" id="UP000765509"/>
    </source>
</evidence>
<evidence type="ECO:0000313" key="1">
    <source>
        <dbReference type="EMBL" id="MBW0465182.1"/>
    </source>
</evidence>
<sequence>MPTLTHESTSTPPPNTLFHLPMLTLMQRLASSPPPSPILTVPQPHLIISAAYHSYASALAFNVLNLPSSHSCNNWIPHRALLSSLIDHYYTHGNICFCISSIRN</sequence>
<reference evidence="1" key="1">
    <citation type="submission" date="2021-03" db="EMBL/GenBank/DDBJ databases">
        <title>Draft genome sequence of rust myrtle Austropuccinia psidii MF-1, a brazilian biotype.</title>
        <authorList>
            <person name="Quecine M.C."/>
            <person name="Pachon D.M.R."/>
            <person name="Bonatelli M.L."/>
            <person name="Correr F.H."/>
            <person name="Franceschini L.M."/>
            <person name="Leite T.F."/>
            <person name="Margarido G.R.A."/>
            <person name="Almeida C.A."/>
            <person name="Ferrarezi J.A."/>
            <person name="Labate C.A."/>
        </authorList>
    </citation>
    <scope>NUCLEOTIDE SEQUENCE</scope>
    <source>
        <strain evidence="1">MF-1</strain>
    </source>
</reference>